<evidence type="ECO:0000256" key="5">
    <source>
        <dbReference type="ARBA" id="ARBA00022679"/>
    </source>
</evidence>
<evidence type="ECO:0000256" key="9">
    <source>
        <dbReference type="ARBA" id="ARBA00031451"/>
    </source>
</evidence>
<dbReference type="InterPro" id="IPR012340">
    <property type="entry name" value="NA-bd_OB-fold"/>
</dbReference>
<dbReference type="InterPro" id="IPR004088">
    <property type="entry name" value="KH_dom_type_1"/>
</dbReference>
<dbReference type="GO" id="GO:0000175">
    <property type="term" value="F:3'-5'-RNA exonuclease activity"/>
    <property type="evidence" value="ECO:0007669"/>
    <property type="project" value="TreeGrafter"/>
</dbReference>
<dbReference type="GO" id="GO:0003723">
    <property type="term" value="F:RNA binding"/>
    <property type="evidence" value="ECO:0007669"/>
    <property type="project" value="UniProtKB-UniRule"/>
</dbReference>
<evidence type="ECO:0000256" key="3">
    <source>
        <dbReference type="ARBA" id="ARBA00022490"/>
    </source>
</evidence>
<dbReference type="OrthoDB" id="437922at2759"/>
<dbReference type="Proteomes" id="UP000001876">
    <property type="component" value="Unassembled WGS sequence"/>
</dbReference>
<dbReference type="InterPro" id="IPR027408">
    <property type="entry name" value="PNPase/RNase_PH_dom_sf"/>
</dbReference>
<feature type="compositionally biased region" description="Low complexity" evidence="11">
    <location>
        <begin position="806"/>
        <end position="820"/>
    </location>
</feature>
<dbReference type="Gene3D" id="3.30.1370.10">
    <property type="entry name" value="K Homology domain, type 1"/>
    <property type="match status" value="1"/>
</dbReference>
<dbReference type="AlphaFoldDB" id="C1N474"/>
<dbReference type="GO" id="GO:0006364">
    <property type="term" value="P:rRNA processing"/>
    <property type="evidence" value="ECO:0007669"/>
    <property type="project" value="UniProtKB-KW"/>
</dbReference>
<dbReference type="SUPFAM" id="SSF46915">
    <property type="entry name" value="Polynucleotide phosphorylase/guanosine pentaphosphate synthase (PNPase/GPSI), domain 3"/>
    <property type="match status" value="1"/>
</dbReference>
<gene>
    <name evidence="13" type="ORF">MICPUCDRAFT_52438</name>
</gene>
<dbReference type="InterPro" id="IPR036612">
    <property type="entry name" value="KH_dom_type_1_sf"/>
</dbReference>
<keyword evidence="3" id="KW-0963">Cytoplasm</keyword>
<dbReference type="PANTHER" id="PTHR11252:SF16">
    <property type="entry name" value="POLYRIBONUCLEOTIDE NUCLEOTIDYLTRANSFERASE 2, MITOCHONDRIAL"/>
    <property type="match status" value="1"/>
</dbReference>
<evidence type="ECO:0000256" key="8">
    <source>
        <dbReference type="ARBA" id="ARBA00022884"/>
    </source>
</evidence>
<feature type="domain" description="S1 motif" evidence="12">
    <location>
        <begin position="705"/>
        <end position="781"/>
    </location>
</feature>
<keyword evidence="8 10" id="KW-0694">RNA-binding</keyword>
<dbReference type="EMBL" id="GG663746">
    <property type="protein sequence ID" value="EEH53560.1"/>
    <property type="molecule type" value="Genomic_DNA"/>
</dbReference>
<dbReference type="InterPro" id="IPR012162">
    <property type="entry name" value="PNPase"/>
</dbReference>
<evidence type="ECO:0000259" key="12">
    <source>
        <dbReference type="PROSITE" id="PS50126"/>
    </source>
</evidence>
<dbReference type="EC" id="2.7.7.8" evidence="2"/>
<protein>
    <recommendedName>
        <fullName evidence="2">polyribonucleotide nucleotidyltransferase</fullName>
        <ecNumber evidence="2">2.7.7.8</ecNumber>
    </recommendedName>
    <alternativeName>
        <fullName evidence="9">Polynucleotide phosphorylase 1</fullName>
    </alternativeName>
</protein>
<accession>C1N474</accession>
<keyword evidence="5" id="KW-0808">Transferase</keyword>
<evidence type="ECO:0000256" key="6">
    <source>
        <dbReference type="ARBA" id="ARBA00022694"/>
    </source>
</evidence>
<dbReference type="GO" id="GO:0008033">
    <property type="term" value="P:tRNA processing"/>
    <property type="evidence" value="ECO:0007669"/>
    <property type="project" value="UniProtKB-KW"/>
</dbReference>
<dbReference type="SMART" id="SM00316">
    <property type="entry name" value="S1"/>
    <property type="match status" value="1"/>
</dbReference>
<dbReference type="SMART" id="SM00322">
    <property type="entry name" value="KH"/>
    <property type="match status" value="1"/>
</dbReference>
<dbReference type="GO" id="GO:0005829">
    <property type="term" value="C:cytosol"/>
    <property type="evidence" value="ECO:0007669"/>
    <property type="project" value="TreeGrafter"/>
</dbReference>
<dbReference type="eggNOG" id="KOG1067">
    <property type="taxonomic scope" value="Eukaryota"/>
</dbReference>
<dbReference type="FunFam" id="3.30.230.70:FF:000001">
    <property type="entry name" value="Polyribonucleotide nucleotidyltransferase"/>
    <property type="match status" value="1"/>
</dbReference>
<dbReference type="RefSeq" id="XP_003062741.1">
    <property type="nucleotide sequence ID" value="XM_003062695.1"/>
</dbReference>
<dbReference type="SUPFAM" id="SSF50249">
    <property type="entry name" value="Nucleic acid-binding proteins"/>
    <property type="match status" value="1"/>
</dbReference>
<evidence type="ECO:0000313" key="14">
    <source>
        <dbReference type="Proteomes" id="UP000001876"/>
    </source>
</evidence>
<dbReference type="InterPro" id="IPR015848">
    <property type="entry name" value="PNPase_PH_RNA-bd_bac/org-type"/>
</dbReference>
<comment type="similarity">
    <text evidence="1">Belongs to the polyribonucleotide nucleotidyltransferase family.</text>
</comment>
<evidence type="ECO:0000256" key="1">
    <source>
        <dbReference type="ARBA" id="ARBA00007404"/>
    </source>
</evidence>
<dbReference type="InterPro" id="IPR001247">
    <property type="entry name" value="ExoRNase_PH_dom1"/>
</dbReference>
<dbReference type="Pfam" id="PF00013">
    <property type="entry name" value="KH_1"/>
    <property type="match status" value="1"/>
</dbReference>
<feature type="compositionally biased region" description="Basic and acidic residues" evidence="11">
    <location>
        <begin position="768"/>
        <end position="778"/>
    </location>
</feature>
<dbReference type="Pfam" id="PF03726">
    <property type="entry name" value="PNPase"/>
    <property type="match status" value="1"/>
</dbReference>
<dbReference type="Pfam" id="PF03725">
    <property type="entry name" value="RNase_PH_C"/>
    <property type="match status" value="1"/>
</dbReference>
<feature type="compositionally biased region" description="Low complexity" evidence="11">
    <location>
        <begin position="48"/>
        <end position="63"/>
    </location>
</feature>
<dbReference type="PANTHER" id="PTHR11252">
    <property type="entry name" value="POLYRIBONUCLEOTIDE NUCLEOTIDYLTRANSFERASE"/>
    <property type="match status" value="1"/>
</dbReference>
<evidence type="ECO:0000256" key="10">
    <source>
        <dbReference type="PROSITE-ProRule" id="PRU00117"/>
    </source>
</evidence>
<dbReference type="GO" id="GO:0009570">
    <property type="term" value="C:chloroplast stroma"/>
    <property type="evidence" value="ECO:0007669"/>
    <property type="project" value="TreeGrafter"/>
</dbReference>
<dbReference type="SUPFAM" id="SSF54791">
    <property type="entry name" value="Eukaryotic type KH-domain (KH-domain type I)"/>
    <property type="match status" value="1"/>
</dbReference>
<keyword evidence="7" id="KW-0548">Nucleotidyltransferase</keyword>
<feature type="region of interest" description="Disordered" evidence="11">
    <location>
        <begin position="42"/>
        <end position="69"/>
    </location>
</feature>
<keyword evidence="14" id="KW-1185">Reference proteome</keyword>
<dbReference type="PROSITE" id="PS50126">
    <property type="entry name" value="S1"/>
    <property type="match status" value="1"/>
</dbReference>
<feature type="region of interest" description="Disordered" evidence="11">
    <location>
        <begin position="768"/>
        <end position="846"/>
    </location>
</feature>
<dbReference type="PROSITE" id="PS50084">
    <property type="entry name" value="KH_TYPE_1"/>
    <property type="match status" value="1"/>
</dbReference>
<keyword evidence="6" id="KW-0819">tRNA processing</keyword>
<dbReference type="SUPFAM" id="SSF55666">
    <property type="entry name" value="Ribonuclease PH domain 2-like"/>
    <property type="match status" value="2"/>
</dbReference>
<dbReference type="SUPFAM" id="SSF54211">
    <property type="entry name" value="Ribosomal protein S5 domain 2-like"/>
    <property type="match status" value="2"/>
</dbReference>
<evidence type="ECO:0000313" key="13">
    <source>
        <dbReference type="EMBL" id="EEH53560.1"/>
    </source>
</evidence>
<dbReference type="InterPro" id="IPR004087">
    <property type="entry name" value="KH_dom"/>
</dbReference>
<organism evidence="14">
    <name type="scientific">Micromonas pusilla (strain CCMP1545)</name>
    <name type="common">Picoplanktonic green alga</name>
    <dbReference type="NCBI Taxonomy" id="564608"/>
    <lineage>
        <taxon>Eukaryota</taxon>
        <taxon>Viridiplantae</taxon>
        <taxon>Chlorophyta</taxon>
        <taxon>Mamiellophyceae</taxon>
        <taxon>Mamiellales</taxon>
        <taxon>Mamiellaceae</taxon>
        <taxon>Micromonas</taxon>
    </lineage>
</organism>
<name>C1N474_MICPC</name>
<dbReference type="Pfam" id="PF00575">
    <property type="entry name" value="S1"/>
    <property type="match status" value="1"/>
</dbReference>
<dbReference type="InterPro" id="IPR036345">
    <property type="entry name" value="ExoRNase_PH_dom2_sf"/>
</dbReference>
<dbReference type="InterPro" id="IPR020568">
    <property type="entry name" value="Ribosomal_Su5_D2-typ_SF"/>
</dbReference>
<dbReference type="KEGG" id="mpp:MICPUCDRAFT_52438"/>
<proteinExistence type="inferred from homology"/>
<dbReference type="Pfam" id="PF01138">
    <property type="entry name" value="RNase_PH"/>
    <property type="match status" value="2"/>
</dbReference>
<dbReference type="InterPro" id="IPR003029">
    <property type="entry name" value="S1_domain"/>
</dbReference>
<dbReference type="NCBIfam" id="TIGR03591">
    <property type="entry name" value="polynuc_phos"/>
    <property type="match status" value="1"/>
</dbReference>
<sequence length="846" mass="89899">MASALREAARASRRAWSATARPRMLDAVRAWTRDRGEIEIGRRGGGFATTARTESGEESSSSGTNQNGAAIRESVSLKLGRDGVETAIAFETGRLARLADGAVMASMGDNRVMCAAVAAREPDPNAGFFPLNVEYRERASAYGKIPSTFTRREGAPKDREVLAMRVVDRAIRPLFPKAFRNDTSVQAIVLASDRSLDPSVLAVNGASAALHASSIPWNGPVGAVRVAVVNDGEVIVTNPDDATRAESEFELLYAGTEDRALMIEASATKRGGVPEAVVAKALRAAHDAAKLLIAPQRRLRERVGKEKRPLPEEADATAAAAAKLKALAVPRLTRLYELKIQSKSERGRMMAELKAEIAEELATSHGMELTPQALDAAYLAASSRAMRDLVFEKGVRVDGRKLTELRSLAAEVGAIPVVHGSSVFERGNTQALATVTIGSVDDFQRLDAPVGPKNKKFMLHYAFPSFSINETPRRGGLSRREIGHGALAEKSLAGMIPDDDAYPFAVRVNAETLESNGSSSMAAVCAGSLALMDAGVPIAEHVGAISVGLVMDEDEDGNVTRHALLSDIMGLEDVLGDMDFKIAGTRGGITGIQAPLDEASVARNQVIDEMYAAIARPREADEMSAFTPRYATLEMDQKFVGKLIGPQGSTIKNIEATTSAKISIRQAEPAAGELAARVGIFAPSKDALALAVEQVELLTKEVEKGATYGATVIDTKPFGWIVRAPTGCEGLLHVTEYSWDGGFISESEVESLMPVGTEVEVKCVDVKPGRNGKTERSFSVKQLTPPPEGHVSPPPKPRIGMGRGARGSSAGQGSVGGVAADRPSIYVRNPDGTLKKPLQRIADAAK</sequence>
<evidence type="ECO:0000256" key="4">
    <source>
        <dbReference type="ARBA" id="ARBA00022552"/>
    </source>
</evidence>
<dbReference type="STRING" id="564608.C1N474"/>
<dbReference type="Gene3D" id="3.30.230.70">
    <property type="entry name" value="GHMP Kinase, N-terminal domain"/>
    <property type="match status" value="2"/>
</dbReference>
<evidence type="ECO:0000256" key="11">
    <source>
        <dbReference type="SAM" id="MobiDB-lite"/>
    </source>
</evidence>
<evidence type="ECO:0000256" key="7">
    <source>
        <dbReference type="ARBA" id="ARBA00022695"/>
    </source>
</evidence>
<feature type="compositionally biased region" description="Pro residues" evidence="11">
    <location>
        <begin position="784"/>
        <end position="797"/>
    </location>
</feature>
<reference evidence="13 14" key="1">
    <citation type="journal article" date="2009" name="Science">
        <title>Green evolution and dynamic adaptations revealed by genomes of the marine picoeukaryotes Micromonas.</title>
        <authorList>
            <person name="Worden A.Z."/>
            <person name="Lee J.H."/>
            <person name="Mock T."/>
            <person name="Rouze P."/>
            <person name="Simmons M.P."/>
            <person name="Aerts A.L."/>
            <person name="Allen A.E."/>
            <person name="Cuvelier M.L."/>
            <person name="Derelle E."/>
            <person name="Everett M.V."/>
            <person name="Foulon E."/>
            <person name="Grimwood J."/>
            <person name="Gundlach H."/>
            <person name="Henrissat B."/>
            <person name="Napoli C."/>
            <person name="McDonald S.M."/>
            <person name="Parker M.S."/>
            <person name="Rombauts S."/>
            <person name="Salamov A."/>
            <person name="Von Dassow P."/>
            <person name="Badger J.H."/>
            <person name="Coutinho P.M."/>
            <person name="Demir E."/>
            <person name="Dubchak I."/>
            <person name="Gentemann C."/>
            <person name="Eikrem W."/>
            <person name="Gready J.E."/>
            <person name="John U."/>
            <person name="Lanier W."/>
            <person name="Lindquist E.A."/>
            <person name="Lucas S."/>
            <person name="Mayer K.F."/>
            <person name="Moreau H."/>
            <person name="Not F."/>
            <person name="Otillar R."/>
            <person name="Panaud O."/>
            <person name="Pangilinan J."/>
            <person name="Paulsen I."/>
            <person name="Piegu B."/>
            <person name="Poliakov A."/>
            <person name="Robbens S."/>
            <person name="Schmutz J."/>
            <person name="Toulza E."/>
            <person name="Wyss T."/>
            <person name="Zelensky A."/>
            <person name="Zhou K."/>
            <person name="Armbrust E.V."/>
            <person name="Bhattacharya D."/>
            <person name="Goodenough U.W."/>
            <person name="Van de Peer Y."/>
            <person name="Grigoriev I.V."/>
        </authorList>
    </citation>
    <scope>NUCLEOTIDE SEQUENCE [LARGE SCALE GENOMIC DNA]</scope>
    <source>
        <strain evidence="13 14">CCMP1545</strain>
    </source>
</reference>
<dbReference type="InterPro" id="IPR036456">
    <property type="entry name" value="PNPase_PH_RNA-bd_sf"/>
</dbReference>
<dbReference type="Gene3D" id="2.40.50.140">
    <property type="entry name" value="Nucleic acid-binding proteins"/>
    <property type="match status" value="1"/>
</dbReference>
<evidence type="ECO:0000256" key="2">
    <source>
        <dbReference type="ARBA" id="ARBA00012416"/>
    </source>
</evidence>
<dbReference type="InterPro" id="IPR015847">
    <property type="entry name" value="ExoRNase_PH_dom2"/>
</dbReference>
<dbReference type="NCBIfam" id="NF008805">
    <property type="entry name" value="PRK11824.1"/>
    <property type="match status" value="1"/>
</dbReference>
<keyword evidence="4" id="KW-0698">rRNA processing</keyword>
<dbReference type="GeneID" id="9688181"/>
<dbReference type="GO" id="GO:0004654">
    <property type="term" value="F:polyribonucleotide nucleotidyltransferase activity"/>
    <property type="evidence" value="ECO:0007669"/>
    <property type="project" value="UniProtKB-EC"/>
</dbReference>
<dbReference type="GO" id="GO:0005739">
    <property type="term" value="C:mitochondrion"/>
    <property type="evidence" value="ECO:0007669"/>
    <property type="project" value="TreeGrafter"/>
</dbReference>
<dbReference type="CDD" id="cd02393">
    <property type="entry name" value="KH-I_PNPase"/>
    <property type="match status" value="1"/>
</dbReference>
<dbReference type="OMA" id="IQLDCKP"/>
<dbReference type="GO" id="GO:0000958">
    <property type="term" value="P:mitochondrial mRNA catabolic process"/>
    <property type="evidence" value="ECO:0007669"/>
    <property type="project" value="TreeGrafter"/>
</dbReference>
<dbReference type="GO" id="GO:0000965">
    <property type="term" value="P:mitochondrial RNA 3'-end processing"/>
    <property type="evidence" value="ECO:0007669"/>
    <property type="project" value="TreeGrafter"/>
</dbReference>